<dbReference type="GeneID" id="54358812"/>
<reference evidence="3" key="2">
    <citation type="submission" date="2020-04" db="EMBL/GenBank/DDBJ databases">
        <authorList>
            <consortium name="NCBI Genome Project"/>
        </authorList>
    </citation>
    <scope>NUCLEOTIDE SEQUENCE</scope>
    <source>
        <strain evidence="3">CBS 342.82</strain>
    </source>
</reference>
<feature type="domain" description="Heterokaryon incompatibility" evidence="1">
    <location>
        <begin position="23"/>
        <end position="110"/>
    </location>
</feature>
<evidence type="ECO:0000259" key="1">
    <source>
        <dbReference type="Pfam" id="PF06985"/>
    </source>
</evidence>
<accession>A0A6J3MAY5</accession>
<protein>
    <recommendedName>
        <fullName evidence="1">Heterokaryon incompatibility domain-containing protein</fullName>
    </recommendedName>
</protein>
<dbReference type="Pfam" id="PF06985">
    <property type="entry name" value="HET"/>
    <property type="match status" value="1"/>
</dbReference>
<organism evidence="3">
    <name type="scientific">Dissoconium aciculare CBS 342.82</name>
    <dbReference type="NCBI Taxonomy" id="1314786"/>
    <lineage>
        <taxon>Eukaryota</taxon>
        <taxon>Fungi</taxon>
        <taxon>Dikarya</taxon>
        <taxon>Ascomycota</taxon>
        <taxon>Pezizomycotina</taxon>
        <taxon>Dothideomycetes</taxon>
        <taxon>Dothideomycetidae</taxon>
        <taxon>Mycosphaerellales</taxon>
        <taxon>Dissoconiaceae</taxon>
        <taxon>Dissoconium</taxon>
    </lineage>
</organism>
<evidence type="ECO:0000313" key="2">
    <source>
        <dbReference type="Proteomes" id="UP000504637"/>
    </source>
</evidence>
<name>A0A6J3MAY5_9PEZI</name>
<dbReference type="Proteomes" id="UP000504637">
    <property type="component" value="Unplaced"/>
</dbReference>
<gene>
    <name evidence="3" type="ORF">K489DRAFT_314462</name>
</gene>
<sequence length="247" mass="28854">MRLLNVKTLGLSEFRRNKPRPPYAIASHRWSKRETSYADVRDEKNTDTAGYQKVRAFADYIKTKLPTIEWLWIDTCCINKDSSQELSWAINSMFEWYLKADICLAYLKDVEVVEDNASFQRSEWFERGWTLQELLAPRIVIFFSKTWEVIGNKGGSLYSFSKMDIGRNRDTEIAGITGVPEDVLRCFENNAKLTTRDKFAWMEHRRTTEDEDKFYALFGIFSVRPGTNYGEGEKGARERLLEAIHRS</sequence>
<reference evidence="3" key="3">
    <citation type="submission" date="2025-08" db="UniProtKB">
        <authorList>
            <consortium name="RefSeq"/>
        </authorList>
    </citation>
    <scope>IDENTIFICATION</scope>
    <source>
        <strain evidence="3">CBS 342.82</strain>
    </source>
</reference>
<dbReference type="PANTHER" id="PTHR10622">
    <property type="entry name" value="HET DOMAIN-CONTAINING PROTEIN"/>
    <property type="match status" value="1"/>
</dbReference>
<proteinExistence type="predicted"/>
<dbReference type="RefSeq" id="XP_033462211.1">
    <property type="nucleotide sequence ID" value="XM_033601012.1"/>
</dbReference>
<dbReference type="InterPro" id="IPR010730">
    <property type="entry name" value="HET"/>
</dbReference>
<dbReference type="OrthoDB" id="20872at2759"/>
<keyword evidence="2" id="KW-1185">Reference proteome</keyword>
<reference evidence="3" key="1">
    <citation type="submission" date="2020-01" db="EMBL/GenBank/DDBJ databases">
        <authorList>
            <consortium name="DOE Joint Genome Institute"/>
            <person name="Haridas S."/>
            <person name="Albert R."/>
            <person name="Binder M."/>
            <person name="Bloem J."/>
            <person name="Labutti K."/>
            <person name="Salamov A."/>
            <person name="Andreopoulos B."/>
            <person name="Baker S.E."/>
            <person name="Barry K."/>
            <person name="Bills G."/>
            <person name="Bluhm B.H."/>
            <person name="Cannon C."/>
            <person name="Castanera R."/>
            <person name="Culley D.E."/>
            <person name="Daum C."/>
            <person name="Ezra D."/>
            <person name="Gonzalez J.B."/>
            <person name="Henrissat B."/>
            <person name="Kuo A."/>
            <person name="Liang C."/>
            <person name="Lipzen A."/>
            <person name="Lutzoni F."/>
            <person name="Magnuson J."/>
            <person name="Mondo S."/>
            <person name="Nolan M."/>
            <person name="Ohm R."/>
            <person name="Pangilinan J."/>
            <person name="Park H.-J."/>
            <person name="Ramirez L."/>
            <person name="Alfaro M."/>
            <person name="Sun H."/>
            <person name="Tritt A."/>
            <person name="Yoshinaga Y."/>
            <person name="Zwiers L.-H."/>
            <person name="Turgeon B.G."/>
            <person name="Goodwin S.B."/>
            <person name="Spatafora J.W."/>
            <person name="Crous P.W."/>
            <person name="Grigoriev I.V."/>
        </authorList>
    </citation>
    <scope>NUCLEOTIDE SEQUENCE</scope>
    <source>
        <strain evidence="3">CBS 342.82</strain>
    </source>
</reference>
<dbReference type="PANTHER" id="PTHR10622:SF10">
    <property type="entry name" value="HET DOMAIN-CONTAINING PROTEIN"/>
    <property type="match status" value="1"/>
</dbReference>
<evidence type="ECO:0000313" key="3">
    <source>
        <dbReference type="RefSeq" id="XP_033462211.1"/>
    </source>
</evidence>
<dbReference type="AlphaFoldDB" id="A0A6J3MAY5"/>